<keyword evidence="2" id="KW-1185">Reference proteome</keyword>
<reference evidence="1 2" key="1">
    <citation type="submission" date="2019-11" db="EMBL/GenBank/DDBJ databases">
        <title>Whole genome sequence of Oryza granulata.</title>
        <authorList>
            <person name="Li W."/>
        </authorList>
    </citation>
    <scope>NUCLEOTIDE SEQUENCE [LARGE SCALE GENOMIC DNA]</scope>
    <source>
        <strain evidence="2">cv. Menghai</strain>
        <tissue evidence="1">Leaf</tissue>
    </source>
</reference>
<name>A0A6G1FCK6_9ORYZ</name>
<accession>A0A6G1FCK6</accession>
<organism evidence="1 2">
    <name type="scientific">Oryza meyeriana var. granulata</name>
    <dbReference type="NCBI Taxonomy" id="110450"/>
    <lineage>
        <taxon>Eukaryota</taxon>
        <taxon>Viridiplantae</taxon>
        <taxon>Streptophyta</taxon>
        <taxon>Embryophyta</taxon>
        <taxon>Tracheophyta</taxon>
        <taxon>Spermatophyta</taxon>
        <taxon>Magnoliopsida</taxon>
        <taxon>Liliopsida</taxon>
        <taxon>Poales</taxon>
        <taxon>Poaceae</taxon>
        <taxon>BOP clade</taxon>
        <taxon>Oryzoideae</taxon>
        <taxon>Oryzeae</taxon>
        <taxon>Oryzinae</taxon>
        <taxon>Oryza</taxon>
        <taxon>Oryza meyeriana</taxon>
    </lineage>
</organism>
<proteinExistence type="predicted"/>
<sequence>MGGPRIIIWMDSQVVARQIDKSFQACHLELAKYLMAYRKAEIHFKGISVLSIPHFEIADVDALAKAATNNDPLPTHVLYEVLDELVAQDITIAGAAPAPVMAITMAPNWCRPIIYILAGHSEGAPSTASAQLRQRARGYVLVEGALYKIGICSPLL</sequence>
<gene>
    <name evidence="1" type="ORF">E2562_026149</name>
</gene>
<evidence type="ECO:0000313" key="1">
    <source>
        <dbReference type="EMBL" id="KAF0934660.1"/>
    </source>
</evidence>
<dbReference type="EMBL" id="SPHZ02000001">
    <property type="protein sequence ID" value="KAF0934660.1"/>
    <property type="molecule type" value="Genomic_DNA"/>
</dbReference>
<dbReference type="OrthoDB" id="101614at2759"/>
<dbReference type="InterPro" id="IPR036397">
    <property type="entry name" value="RNaseH_sf"/>
</dbReference>
<evidence type="ECO:0008006" key="3">
    <source>
        <dbReference type="Google" id="ProtNLM"/>
    </source>
</evidence>
<dbReference type="GO" id="GO:0003676">
    <property type="term" value="F:nucleic acid binding"/>
    <property type="evidence" value="ECO:0007669"/>
    <property type="project" value="InterPro"/>
</dbReference>
<dbReference type="Gene3D" id="3.30.420.10">
    <property type="entry name" value="Ribonuclease H-like superfamily/Ribonuclease H"/>
    <property type="match status" value="1"/>
</dbReference>
<evidence type="ECO:0000313" key="2">
    <source>
        <dbReference type="Proteomes" id="UP000479710"/>
    </source>
</evidence>
<protein>
    <recommendedName>
        <fullName evidence="3">RNase H type-1 domain-containing protein</fullName>
    </recommendedName>
</protein>
<comment type="caution">
    <text evidence="1">The sequence shown here is derived from an EMBL/GenBank/DDBJ whole genome shotgun (WGS) entry which is preliminary data.</text>
</comment>
<dbReference type="Proteomes" id="UP000479710">
    <property type="component" value="Unassembled WGS sequence"/>
</dbReference>
<dbReference type="AlphaFoldDB" id="A0A6G1FCK6"/>